<reference evidence="3" key="2">
    <citation type="submission" date="2017-07" db="EMBL/GenBank/DDBJ databases">
        <title>WGS assembly of Populus trichocarpa.</title>
        <authorList>
            <person name="Tuskan G."/>
            <person name="Difazio S."/>
            <person name="Jansson S."/>
            <person name="Bohlmann J."/>
            <person name="Grigoriev I."/>
            <person name="Hellsten U."/>
            <person name="Putnam N."/>
            <person name="Ralph S."/>
            <person name="Rombauts S."/>
            <person name="Salamov A."/>
            <person name="Schein J."/>
            <person name="Sterck L."/>
            <person name="Aerts A."/>
            <person name="Bhalerao R."/>
            <person name="Bhalerao R."/>
            <person name="Blaudez D."/>
            <person name="Boerjan W."/>
            <person name="Brun A."/>
            <person name="Brunner A."/>
            <person name="Busov V."/>
            <person name="Campbell M."/>
            <person name="Carlson J."/>
            <person name="Chalot M."/>
            <person name="Chapman J."/>
            <person name="Chen G."/>
            <person name="Cooper D."/>
            <person name="Coutinho P."/>
            <person name="Couturier J."/>
            <person name="Covert S."/>
            <person name="Cronk Q."/>
            <person name="Cunningham R."/>
            <person name="Davis J."/>
            <person name="Degroeve S."/>
            <person name="Dejardin A."/>
            <person name="Depamphilis C."/>
            <person name="Detter J."/>
            <person name="Dirks B."/>
            <person name="Dubchak I."/>
            <person name="Duplessis S."/>
            <person name="Ehlting J."/>
            <person name="Ellis B."/>
            <person name="Gendler K."/>
            <person name="Goodstein D."/>
            <person name="Gribskov M."/>
            <person name="Grimwood J."/>
            <person name="Groover A."/>
            <person name="Gunter L."/>
            <person name="Hamberger B."/>
            <person name="Heinze B."/>
            <person name="Helariutta Y."/>
            <person name="Henrissat B."/>
            <person name="Holligan D."/>
            <person name="Holt R."/>
            <person name="Huang W."/>
            <person name="Islam-Faridi N."/>
            <person name="Jones S."/>
            <person name="Jones-Rhoades M."/>
            <person name="Jorgensen R."/>
            <person name="Joshi C."/>
            <person name="Kangasjarvi J."/>
            <person name="Karlsson J."/>
            <person name="Kelleher C."/>
            <person name="Kirkpatrick R."/>
            <person name="Kirst M."/>
            <person name="Kohler A."/>
            <person name="Kalluri U."/>
            <person name="Larimer F."/>
            <person name="Leebens-Mack J."/>
            <person name="Leple J."/>
            <person name="Locascio P."/>
            <person name="Lou Y."/>
            <person name="Lucas S."/>
            <person name="Martin F."/>
            <person name="Montanini B."/>
            <person name="Napoli C."/>
            <person name="Nelson D."/>
            <person name="Nelson C."/>
            <person name="Nieminen K."/>
            <person name="Nilsson O."/>
            <person name="Pereda V."/>
            <person name="Peter G."/>
            <person name="Philippe R."/>
            <person name="Pilate G."/>
            <person name="Poliakov A."/>
            <person name="Razumovskaya J."/>
            <person name="Richardson P."/>
            <person name="Rinaldi C."/>
            <person name="Ritland K."/>
            <person name="Rouze P."/>
            <person name="Ryaboy D."/>
            <person name="Schmutz J."/>
            <person name="Schrader J."/>
            <person name="Segerman B."/>
            <person name="Shin H."/>
            <person name="Siddiqui A."/>
            <person name="Sterky F."/>
            <person name="Terry A."/>
            <person name="Tsai C."/>
            <person name="Uberbacher E."/>
            <person name="Unneberg P."/>
            <person name="Vahala J."/>
            <person name="Wall K."/>
            <person name="Wessler S."/>
            <person name="Yang G."/>
            <person name="Yin T."/>
            <person name="Douglas C."/>
            <person name="Marra M."/>
            <person name="Sandberg G."/>
            <person name="Van De Peer Y."/>
            <person name="Rokhsar D."/>
        </authorList>
    </citation>
    <scope>NUCLEOTIDE SEQUENCE</scope>
    <source>
        <strain evidence="3">Nisqually-1</strain>
    </source>
</reference>
<keyword evidence="2" id="KW-1133">Transmembrane helix</keyword>
<dbReference type="Gramene" id="Potri.019G057550.3.v4.1">
    <property type="protein sequence ID" value="Potri.019G057550.3.v4.1"/>
    <property type="gene ID" value="Potri.019G057550.v4.1"/>
</dbReference>
<dbReference type="Proteomes" id="UP000006729">
    <property type="component" value="Chromosome 19"/>
</dbReference>
<protein>
    <submittedName>
        <fullName evidence="3">Uncharacterized protein</fullName>
    </submittedName>
</protein>
<dbReference type="STRING" id="3694.A0A3N7GBM1"/>
<keyword evidence="2" id="KW-0812">Transmembrane</keyword>
<evidence type="ECO:0000256" key="1">
    <source>
        <dbReference type="SAM" id="Coils"/>
    </source>
</evidence>
<gene>
    <name evidence="3" type="ORF">POPTR_019G057550</name>
</gene>
<keyword evidence="4" id="KW-1185">Reference proteome</keyword>
<evidence type="ECO:0000313" key="4">
    <source>
        <dbReference type="Proteomes" id="UP000006729"/>
    </source>
</evidence>
<keyword evidence="2" id="KW-0472">Membrane</keyword>
<dbReference type="EMBL" id="CM009308">
    <property type="protein sequence ID" value="RQP03485.1"/>
    <property type="molecule type" value="Genomic_DNA"/>
</dbReference>
<sequence length="144" mass="16314">MEQQAELHDALNEALKKEIERLKFATGEIMAPTVAIIWGCIIFHITILTCFHLSISKASSSFRRCLRPEIAASPSHACQRCCYRILSHSCRGLISAAELDLNAPQFPPVKNFITESLEDLSMFNFIYTLLVIAIRAQFKSKYCF</sequence>
<dbReference type="AlphaFoldDB" id="A0A3N7GBM1"/>
<keyword evidence="1" id="KW-0175">Coiled coil</keyword>
<name>A0A3N7GBM1_POPTR</name>
<reference evidence="3 4" key="1">
    <citation type="journal article" date="2006" name="Science">
        <title>The genome of black cottonwood, Populus trichocarpa (Torr. &amp; Gray).</title>
        <authorList>
            <person name="Tuskan G.A."/>
            <person name="Difazio S."/>
            <person name="Jansson S."/>
            <person name="Bohlmann J."/>
            <person name="Grigoriev I."/>
            <person name="Hellsten U."/>
            <person name="Putnam N."/>
            <person name="Ralph S."/>
            <person name="Rombauts S."/>
            <person name="Salamov A."/>
            <person name="Schein J."/>
            <person name="Sterck L."/>
            <person name="Aerts A."/>
            <person name="Bhalerao R.R."/>
            <person name="Bhalerao R.P."/>
            <person name="Blaudez D."/>
            <person name="Boerjan W."/>
            <person name="Brun A."/>
            <person name="Brunner A."/>
            <person name="Busov V."/>
            <person name="Campbell M."/>
            <person name="Carlson J."/>
            <person name="Chalot M."/>
            <person name="Chapman J."/>
            <person name="Chen G.L."/>
            <person name="Cooper D."/>
            <person name="Coutinho P.M."/>
            <person name="Couturier J."/>
            <person name="Covert S."/>
            <person name="Cronk Q."/>
            <person name="Cunningham R."/>
            <person name="Davis J."/>
            <person name="Degroeve S."/>
            <person name="Dejardin A."/>
            <person name="Depamphilis C."/>
            <person name="Detter J."/>
            <person name="Dirks B."/>
            <person name="Dubchak I."/>
            <person name="Duplessis S."/>
            <person name="Ehlting J."/>
            <person name="Ellis B."/>
            <person name="Gendler K."/>
            <person name="Goodstein D."/>
            <person name="Gribskov M."/>
            <person name="Grimwood J."/>
            <person name="Groover A."/>
            <person name="Gunter L."/>
            <person name="Hamberger B."/>
            <person name="Heinze B."/>
            <person name="Helariutta Y."/>
            <person name="Henrissat B."/>
            <person name="Holligan D."/>
            <person name="Holt R."/>
            <person name="Huang W."/>
            <person name="Islam-Faridi N."/>
            <person name="Jones S."/>
            <person name="Jones-Rhoades M."/>
            <person name="Jorgensen R."/>
            <person name="Joshi C."/>
            <person name="Kangasjarvi J."/>
            <person name="Karlsson J."/>
            <person name="Kelleher C."/>
            <person name="Kirkpatrick R."/>
            <person name="Kirst M."/>
            <person name="Kohler A."/>
            <person name="Kalluri U."/>
            <person name="Larimer F."/>
            <person name="Leebens-Mack J."/>
            <person name="Leple J.C."/>
            <person name="Locascio P."/>
            <person name="Lou Y."/>
            <person name="Lucas S."/>
            <person name="Martin F."/>
            <person name="Montanini B."/>
            <person name="Napoli C."/>
            <person name="Nelson D.R."/>
            <person name="Nelson C."/>
            <person name="Nieminen K."/>
            <person name="Nilsson O."/>
            <person name="Pereda V."/>
            <person name="Peter G."/>
            <person name="Philippe R."/>
            <person name="Pilate G."/>
            <person name="Poliakov A."/>
            <person name="Razumovskaya J."/>
            <person name="Richardson P."/>
            <person name="Rinaldi C."/>
            <person name="Ritland K."/>
            <person name="Rouze P."/>
            <person name="Ryaboy D."/>
            <person name="Schmutz J."/>
            <person name="Schrader J."/>
            <person name="Segerman B."/>
            <person name="Shin H."/>
            <person name="Siddiqui A."/>
            <person name="Sterky F."/>
            <person name="Terry A."/>
            <person name="Tsai C.J."/>
            <person name="Uberbacher E."/>
            <person name="Unneberg P."/>
            <person name="Vahala J."/>
            <person name="Wall K."/>
            <person name="Wessler S."/>
            <person name="Yang G."/>
            <person name="Yin T."/>
            <person name="Douglas C."/>
            <person name="Marra M."/>
            <person name="Sandberg G."/>
            <person name="Van de Peer Y."/>
            <person name="Rokhsar D."/>
        </authorList>
    </citation>
    <scope>NUCLEOTIDE SEQUENCE [LARGE SCALE GENOMIC DNA]</scope>
    <source>
        <strain evidence="4">cv. Nisqually</strain>
        <strain evidence="3">Nisqually-1</strain>
    </source>
</reference>
<evidence type="ECO:0000313" key="3">
    <source>
        <dbReference type="EMBL" id="RQP03486.1"/>
    </source>
</evidence>
<feature type="coiled-coil region" evidence="1">
    <location>
        <begin position="1"/>
        <end position="28"/>
    </location>
</feature>
<proteinExistence type="predicted"/>
<dbReference type="InParanoid" id="A0A3N7GBM1"/>
<dbReference type="EMBL" id="CM009308">
    <property type="protein sequence ID" value="RQP03486.1"/>
    <property type="molecule type" value="Genomic_DNA"/>
</dbReference>
<accession>A0A3N7GBM1</accession>
<evidence type="ECO:0000256" key="2">
    <source>
        <dbReference type="SAM" id="Phobius"/>
    </source>
</evidence>
<organism evidence="3 4">
    <name type="scientific">Populus trichocarpa</name>
    <name type="common">Western balsam poplar</name>
    <name type="synonym">Populus balsamifera subsp. trichocarpa</name>
    <dbReference type="NCBI Taxonomy" id="3694"/>
    <lineage>
        <taxon>Eukaryota</taxon>
        <taxon>Viridiplantae</taxon>
        <taxon>Streptophyta</taxon>
        <taxon>Embryophyta</taxon>
        <taxon>Tracheophyta</taxon>
        <taxon>Spermatophyta</taxon>
        <taxon>Magnoliopsida</taxon>
        <taxon>eudicotyledons</taxon>
        <taxon>Gunneridae</taxon>
        <taxon>Pentapetalae</taxon>
        <taxon>rosids</taxon>
        <taxon>fabids</taxon>
        <taxon>Malpighiales</taxon>
        <taxon>Salicaceae</taxon>
        <taxon>Saliceae</taxon>
        <taxon>Populus</taxon>
    </lineage>
</organism>
<feature type="transmembrane region" description="Helical" evidence="2">
    <location>
        <begin position="29"/>
        <end position="54"/>
    </location>
</feature>